<dbReference type="AlphaFoldDB" id="A0A8H6XHH9"/>
<evidence type="ECO:0000313" key="1">
    <source>
        <dbReference type="EMBL" id="KAF7340534.1"/>
    </source>
</evidence>
<proteinExistence type="predicted"/>
<name>A0A8H6XHH9_9AGAR</name>
<evidence type="ECO:0000313" key="2">
    <source>
        <dbReference type="Proteomes" id="UP000623467"/>
    </source>
</evidence>
<comment type="caution">
    <text evidence="1">The sequence shown here is derived from an EMBL/GenBank/DDBJ whole genome shotgun (WGS) entry which is preliminary data.</text>
</comment>
<dbReference type="Proteomes" id="UP000623467">
    <property type="component" value="Unassembled WGS sequence"/>
</dbReference>
<organism evidence="1 2">
    <name type="scientific">Mycena sanguinolenta</name>
    <dbReference type="NCBI Taxonomy" id="230812"/>
    <lineage>
        <taxon>Eukaryota</taxon>
        <taxon>Fungi</taxon>
        <taxon>Dikarya</taxon>
        <taxon>Basidiomycota</taxon>
        <taxon>Agaricomycotina</taxon>
        <taxon>Agaricomycetes</taxon>
        <taxon>Agaricomycetidae</taxon>
        <taxon>Agaricales</taxon>
        <taxon>Marasmiineae</taxon>
        <taxon>Mycenaceae</taxon>
        <taxon>Mycena</taxon>
    </lineage>
</organism>
<accession>A0A8H6XHH9</accession>
<gene>
    <name evidence="1" type="ORF">MSAN_02124900</name>
</gene>
<dbReference type="EMBL" id="JACAZH010000030">
    <property type="protein sequence ID" value="KAF7340534.1"/>
    <property type="molecule type" value="Genomic_DNA"/>
</dbReference>
<protein>
    <submittedName>
        <fullName evidence="1">Uncharacterized protein</fullName>
    </submittedName>
</protein>
<dbReference type="OrthoDB" id="3145912at2759"/>
<reference evidence="1" key="1">
    <citation type="submission" date="2020-05" db="EMBL/GenBank/DDBJ databases">
        <title>Mycena genomes resolve the evolution of fungal bioluminescence.</title>
        <authorList>
            <person name="Tsai I.J."/>
        </authorList>
    </citation>
    <scope>NUCLEOTIDE SEQUENCE</scope>
    <source>
        <strain evidence="1">160909Yilan</strain>
    </source>
</reference>
<sequence length="298" mass="33649">MACCGFANEALCSPHLPPELERTIFELAAISRPSSIPTLMLIAHRVKQWVEPLLYRVSFICRIIPGKMHDFPSLPLEVLLSAIDKKPPSFFKWSVTHIYLEGGSDTEPDLSVLPTILAACPRVVDLMFFGQSDTSYRVALDQLECLRRLTIEVEPLFAPNTIDFTVPLFHNVTHLELLDDCDEISADIGTALALAPALTHLSCARLFRLPVSIFHARIRAIATLQCIVYFIFRRLVECPDPHDARMVCIDRFDSRSDWLRGAASGKDYWAFAEEFIAAKRAGSVDESHYFIILESWKI</sequence>
<keyword evidence="2" id="KW-1185">Reference proteome</keyword>